<name>A0A8J3ZNL2_9ACTN</name>
<dbReference type="EMBL" id="BOPH01000016">
    <property type="protein sequence ID" value="GIJ66168.1"/>
    <property type="molecule type" value="Genomic_DNA"/>
</dbReference>
<evidence type="ECO:0000313" key="6">
    <source>
        <dbReference type="Proteomes" id="UP000635606"/>
    </source>
</evidence>
<evidence type="ECO:0000256" key="3">
    <source>
        <dbReference type="ARBA" id="ARBA00022989"/>
    </source>
</evidence>
<comment type="caution">
    <text evidence="5">The sequence shown here is derived from an EMBL/GenBank/DDBJ whole genome shotgun (WGS) entry which is preliminary data.</text>
</comment>
<dbReference type="Proteomes" id="UP000635606">
    <property type="component" value="Unassembled WGS sequence"/>
</dbReference>
<evidence type="ECO:0000256" key="2">
    <source>
        <dbReference type="ARBA" id="ARBA00022692"/>
    </source>
</evidence>
<dbReference type="RefSeq" id="WP_203926158.1">
    <property type="nucleotide sequence ID" value="NZ_BOPH01000016.1"/>
</dbReference>
<sequence length="241" mass="25199">MTPIRTAARTLLGALFVGSGYYVLKHPERHVAEAKPVADYLEPALEAANLPTDTETLVKATGAAQIAGGLLLASGHFTRPAAAVLAATVVPSTIAAHPFWNENDPERKAEQRTQFAKNLGLLGGLLYAMVDRGGKPSLAYQTRYAARDAGRRAGYAARDARRAAKVAGLTAGLSGVTTAKRAGTAVSRAGDAVSDTVGNAAWRASTVASDAGKAVRRTARTARREARIAARALQAGRRLPF</sequence>
<keyword evidence="3" id="KW-1133">Transmembrane helix</keyword>
<organism evidence="5 6">
    <name type="scientific">Virgisporangium ochraceum</name>
    <dbReference type="NCBI Taxonomy" id="65505"/>
    <lineage>
        <taxon>Bacteria</taxon>
        <taxon>Bacillati</taxon>
        <taxon>Actinomycetota</taxon>
        <taxon>Actinomycetes</taxon>
        <taxon>Micromonosporales</taxon>
        <taxon>Micromonosporaceae</taxon>
        <taxon>Virgisporangium</taxon>
    </lineage>
</organism>
<proteinExistence type="predicted"/>
<evidence type="ECO:0008006" key="7">
    <source>
        <dbReference type="Google" id="ProtNLM"/>
    </source>
</evidence>
<dbReference type="AlphaFoldDB" id="A0A8J3ZNL2"/>
<keyword evidence="6" id="KW-1185">Reference proteome</keyword>
<accession>A0A8J3ZNL2</accession>
<evidence type="ECO:0000256" key="1">
    <source>
        <dbReference type="ARBA" id="ARBA00004141"/>
    </source>
</evidence>
<gene>
    <name evidence="5" type="ORF">Voc01_010850</name>
</gene>
<dbReference type="Pfam" id="PF07681">
    <property type="entry name" value="DoxX"/>
    <property type="match status" value="1"/>
</dbReference>
<dbReference type="InterPro" id="IPR032808">
    <property type="entry name" value="DoxX"/>
</dbReference>
<protein>
    <recommendedName>
        <fullName evidence="7">DoxX family protein</fullName>
    </recommendedName>
</protein>
<evidence type="ECO:0000313" key="5">
    <source>
        <dbReference type="EMBL" id="GIJ66168.1"/>
    </source>
</evidence>
<keyword evidence="2" id="KW-0812">Transmembrane</keyword>
<comment type="subcellular location">
    <subcellularLocation>
        <location evidence="1">Membrane</location>
        <topology evidence="1">Multi-pass membrane protein</topology>
    </subcellularLocation>
</comment>
<keyword evidence="4" id="KW-0472">Membrane</keyword>
<reference evidence="5" key="1">
    <citation type="submission" date="2021-01" db="EMBL/GenBank/DDBJ databases">
        <title>Whole genome shotgun sequence of Virgisporangium ochraceum NBRC 16418.</title>
        <authorList>
            <person name="Komaki H."/>
            <person name="Tamura T."/>
        </authorList>
    </citation>
    <scope>NUCLEOTIDE SEQUENCE</scope>
    <source>
        <strain evidence="5">NBRC 16418</strain>
    </source>
</reference>
<evidence type="ECO:0000256" key="4">
    <source>
        <dbReference type="ARBA" id="ARBA00023136"/>
    </source>
</evidence>
<dbReference type="GO" id="GO:0016020">
    <property type="term" value="C:membrane"/>
    <property type="evidence" value="ECO:0007669"/>
    <property type="project" value="UniProtKB-SubCell"/>
</dbReference>